<feature type="signal peptide" evidence="1">
    <location>
        <begin position="1"/>
        <end position="21"/>
    </location>
</feature>
<dbReference type="PROSITE" id="PS51257">
    <property type="entry name" value="PROKAR_LIPOPROTEIN"/>
    <property type="match status" value="1"/>
</dbReference>
<gene>
    <name evidence="3" type="ORF">SAMN05216269_1136</name>
</gene>
<organism evidence="3 4">
    <name type="scientific">Flavobacterium xinjiangense</name>
    <dbReference type="NCBI Taxonomy" id="178356"/>
    <lineage>
        <taxon>Bacteria</taxon>
        <taxon>Pseudomonadati</taxon>
        <taxon>Bacteroidota</taxon>
        <taxon>Flavobacteriia</taxon>
        <taxon>Flavobacteriales</taxon>
        <taxon>Flavobacteriaceae</taxon>
        <taxon>Flavobacterium</taxon>
    </lineage>
</organism>
<dbReference type="EMBL" id="FRCL01000013">
    <property type="protein sequence ID" value="SHN09792.1"/>
    <property type="molecule type" value="Genomic_DNA"/>
</dbReference>
<dbReference type="AlphaFoldDB" id="A0A1M7NZZ4"/>
<name>A0A1M7NZZ4_9FLAO</name>
<dbReference type="STRING" id="178356.SAMN05216269_1136"/>
<keyword evidence="4" id="KW-1185">Reference proteome</keyword>
<feature type="chain" id="PRO_5013337232" description="DUF6265 domain-containing protein" evidence="1">
    <location>
        <begin position="22"/>
        <end position="159"/>
    </location>
</feature>
<dbReference type="InterPro" id="IPR046232">
    <property type="entry name" value="DUF6265"/>
</dbReference>
<keyword evidence="1" id="KW-0732">Signal</keyword>
<dbReference type="Pfam" id="PF19780">
    <property type="entry name" value="DUF6265"/>
    <property type="match status" value="1"/>
</dbReference>
<evidence type="ECO:0000313" key="3">
    <source>
        <dbReference type="EMBL" id="SHN09792.1"/>
    </source>
</evidence>
<protein>
    <recommendedName>
        <fullName evidence="2">DUF6265 domain-containing protein</fullName>
    </recommendedName>
</protein>
<evidence type="ECO:0000256" key="1">
    <source>
        <dbReference type="SAM" id="SignalP"/>
    </source>
</evidence>
<dbReference type="Proteomes" id="UP000184092">
    <property type="component" value="Unassembled WGS sequence"/>
</dbReference>
<evidence type="ECO:0000259" key="2">
    <source>
        <dbReference type="Pfam" id="PF19780"/>
    </source>
</evidence>
<dbReference type="OrthoDB" id="5382295at2"/>
<feature type="domain" description="DUF6265" evidence="2">
    <location>
        <begin position="33"/>
        <end position="141"/>
    </location>
</feature>
<proteinExistence type="predicted"/>
<evidence type="ECO:0000313" key="4">
    <source>
        <dbReference type="Proteomes" id="UP000184092"/>
    </source>
</evidence>
<dbReference type="RefSeq" id="WP_073210444.1">
    <property type="nucleotide sequence ID" value="NZ_FRCL01000013.1"/>
</dbReference>
<accession>A0A1M7NZZ4</accession>
<reference evidence="4" key="1">
    <citation type="submission" date="2016-11" db="EMBL/GenBank/DDBJ databases">
        <authorList>
            <person name="Varghese N."/>
            <person name="Submissions S."/>
        </authorList>
    </citation>
    <scope>NUCLEOTIDE SEQUENCE [LARGE SCALE GENOMIC DNA]</scope>
    <source>
        <strain evidence="4">CGMCC 1.2749</strain>
    </source>
</reference>
<sequence>MFQKITLLLLLLVLISCKNSGSNEKDKIKEARWILGEWESKTADGNLSETWKKVNDSTFQAQSYFIKEKDTLHFESITLQQNGEVLSYNATVKGQNSDKPVSFKLTNSTEKQLIFENPKHDYPKKIIYTQINEDNLVAEISGTLEGKATSEKFAMNKTK</sequence>